<keyword evidence="1" id="KW-0812">Transmembrane</keyword>
<name>A0A7C3WHB7_9BACT</name>
<evidence type="ECO:0000313" key="2">
    <source>
        <dbReference type="EMBL" id="HGB14609.1"/>
    </source>
</evidence>
<dbReference type="PANTHER" id="PTHR40278:SF1">
    <property type="entry name" value="DNA UTILIZATION PROTEIN HOFN"/>
    <property type="match status" value="1"/>
</dbReference>
<proteinExistence type="predicted"/>
<keyword evidence="1" id="KW-0472">Membrane</keyword>
<dbReference type="SUPFAM" id="SSF53067">
    <property type="entry name" value="Actin-like ATPase domain"/>
    <property type="match status" value="1"/>
</dbReference>
<evidence type="ECO:0000256" key="1">
    <source>
        <dbReference type="SAM" id="Phobius"/>
    </source>
</evidence>
<sequence length="475" mass="52677">MAWQKMRTLGKAVISEMMAGTGSLGAFWEQAQLTLVHLKKGFTSLEIAHGSHFPLPDGGLEALVPEIKELLLAWGLHSLPVSLAVSPQMGFVRQVTLPRVARENLAKVLDYELDRFLPLSADQLYFDYQIIRETETDLHITLMALPRTLIESWLNMCAELGLNPISVELAPTSVANAFALLEKRKPAYWLLFQTGDQDFDLIGIQNNSVRQWRSQRLPLGENLPSSLRHELEQLPESGAKPTTLFVCGPRASEIKAGLMGNLSLPVVADCEIGIKGLDPKSEGTSRLFPAVGAALRGVGRVPIKTNLLPGLHRAVVKLTGLFLTRVLLILLLSFSVLWITSIFMQKKVSLWQVERQLAQLRPTVQQIEKKLTEAEALGKQLQDISKMVEQYPRSLMVLKELTEIIPEHTHLYSLRLKKRQIELGGRSLSAADLISILEKSGCFARTEFVSPIVNDDTGSEIFKIKAEVKGAGRGS</sequence>
<organism evidence="2">
    <name type="scientific">Desulfobacca acetoxidans</name>
    <dbReference type="NCBI Taxonomy" id="60893"/>
    <lineage>
        <taxon>Bacteria</taxon>
        <taxon>Pseudomonadati</taxon>
        <taxon>Thermodesulfobacteriota</taxon>
        <taxon>Desulfobaccia</taxon>
        <taxon>Desulfobaccales</taxon>
        <taxon>Desulfobaccaceae</taxon>
        <taxon>Desulfobacca</taxon>
    </lineage>
</organism>
<dbReference type="AlphaFoldDB" id="A0A7C3WHB7"/>
<feature type="transmembrane region" description="Helical" evidence="1">
    <location>
        <begin position="322"/>
        <end position="344"/>
    </location>
</feature>
<reference evidence="2" key="1">
    <citation type="journal article" date="2020" name="mSystems">
        <title>Genome- and Community-Level Interaction Insights into Carbon Utilization and Element Cycling Functions of Hydrothermarchaeota in Hydrothermal Sediment.</title>
        <authorList>
            <person name="Zhou Z."/>
            <person name="Liu Y."/>
            <person name="Xu W."/>
            <person name="Pan J."/>
            <person name="Luo Z.H."/>
            <person name="Li M."/>
        </authorList>
    </citation>
    <scope>NUCLEOTIDE SEQUENCE [LARGE SCALE GENOMIC DNA]</scope>
    <source>
        <strain evidence="2">SpSt-776</strain>
    </source>
</reference>
<dbReference type="Pfam" id="PF05137">
    <property type="entry name" value="PilN"/>
    <property type="match status" value="1"/>
</dbReference>
<dbReference type="PANTHER" id="PTHR40278">
    <property type="entry name" value="DNA UTILIZATION PROTEIN HOFN"/>
    <property type="match status" value="1"/>
</dbReference>
<dbReference type="Gene3D" id="3.30.420.40">
    <property type="match status" value="2"/>
</dbReference>
<dbReference type="InterPro" id="IPR052534">
    <property type="entry name" value="Extracell_DNA_Util/SecSys_Comp"/>
</dbReference>
<dbReference type="Gene3D" id="3.30.1490.300">
    <property type="match status" value="1"/>
</dbReference>
<dbReference type="InterPro" id="IPR007813">
    <property type="entry name" value="PilN"/>
</dbReference>
<keyword evidence="1" id="KW-1133">Transmembrane helix</keyword>
<dbReference type="EMBL" id="DTHB01000042">
    <property type="protein sequence ID" value="HGB14609.1"/>
    <property type="molecule type" value="Genomic_DNA"/>
</dbReference>
<evidence type="ECO:0008006" key="3">
    <source>
        <dbReference type="Google" id="ProtNLM"/>
    </source>
</evidence>
<dbReference type="InterPro" id="IPR043129">
    <property type="entry name" value="ATPase_NBD"/>
</dbReference>
<protein>
    <recommendedName>
        <fullName evidence="3">Fimbrial assembly family protein</fullName>
    </recommendedName>
</protein>
<accession>A0A7C3WHB7</accession>
<gene>
    <name evidence="2" type="ORF">ENV62_05165</name>
</gene>
<comment type="caution">
    <text evidence="2">The sequence shown here is derived from an EMBL/GenBank/DDBJ whole genome shotgun (WGS) entry which is preliminary data.</text>
</comment>